<dbReference type="Gene3D" id="2.40.70.10">
    <property type="entry name" value="Acid Proteases"/>
    <property type="match status" value="2"/>
</dbReference>
<evidence type="ECO:0000256" key="1">
    <source>
        <dbReference type="ARBA" id="ARBA00007447"/>
    </source>
</evidence>
<proteinExistence type="inferred from homology"/>
<dbReference type="Proteomes" id="UP000233837">
    <property type="component" value="Unassembled WGS sequence"/>
</dbReference>
<feature type="active site" evidence="2">
    <location>
        <position position="264"/>
    </location>
</feature>
<dbReference type="InterPro" id="IPR032799">
    <property type="entry name" value="TAXi_C"/>
</dbReference>
<keyword evidence="4" id="KW-0645">Protease</keyword>
<dbReference type="Pfam" id="PF14543">
    <property type="entry name" value="TAXi_N"/>
    <property type="match status" value="1"/>
</dbReference>
<evidence type="ECO:0000259" key="3">
    <source>
        <dbReference type="PROSITE" id="PS51767"/>
    </source>
</evidence>
<dbReference type="AlphaFoldDB" id="A0A2I0W2W7"/>
<name>A0A2I0W2W7_9ASPA</name>
<dbReference type="InterPro" id="IPR001461">
    <property type="entry name" value="Aspartic_peptidase_A1"/>
</dbReference>
<organism evidence="4 5">
    <name type="scientific">Dendrobium catenatum</name>
    <dbReference type="NCBI Taxonomy" id="906689"/>
    <lineage>
        <taxon>Eukaryota</taxon>
        <taxon>Viridiplantae</taxon>
        <taxon>Streptophyta</taxon>
        <taxon>Embryophyta</taxon>
        <taxon>Tracheophyta</taxon>
        <taxon>Spermatophyta</taxon>
        <taxon>Magnoliopsida</taxon>
        <taxon>Liliopsida</taxon>
        <taxon>Asparagales</taxon>
        <taxon>Orchidaceae</taxon>
        <taxon>Epidendroideae</taxon>
        <taxon>Malaxideae</taxon>
        <taxon>Dendrobiinae</taxon>
        <taxon>Dendrobium</taxon>
    </lineage>
</organism>
<reference evidence="4 5" key="2">
    <citation type="journal article" date="2017" name="Nature">
        <title>The Apostasia genome and the evolution of orchids.</title>
        <authorList>
            <person name="Zhang G.Q."/>
            <person name="Liu K.W."/>
            <person name="Li Z."/>
            <person name="Lohaus R."/>
            <person name="Hsiao Y.Y."/>
            <person name="Niu S.C."/>
            <person name="Wang J.Y."/>
            <person name="Lin Y.C."/>
            <person name="Xu Q."/>
            <person name="Chen L.J."/>
            <person name="Yoshida K."/>
            <person name="Fujiwara S."/>
            <person name="Wang Z.W."/>
            <person name="Zhang Y.Q."/>
            <person name="Mitsuda N."/>
            <person name="Wang M."/>
            <person name="Liu G.H."/>
            <person name="Pecoraro L."/>
            <person name="Huang H.X."/>
            <person name="Xiao X.J."/>
            <person name="Lin M."/>
            <person name="Wu X.Y."/>
            <person name="Wu W.L."/>
            <person name="Chen Y.Y."/>
            <person name="Chang S.B."/>
            <person name="Sakamoto S."/>
            <person name="Ohme-Takagi M."/>
            <person name="Yagi M."/>
            <person name="Zeng S.J."/>
            <person name="Shen C.Y."/>
            <person name="Yeh C.M."/>
            <person name="Luo Y.B."/>
            <person name="Tsai W.C."/>
            <person name="Van de Peer Y."/>
            <person name="Liu Z.J."/>
        </authorList>
    </citation>
    <scope>NUCLEOTIDE SEQUENCE [LARGE SCALE GENOMIC DNA]</scope>
    <source>
        <tissue evidence="4">The whole plant</tissue>
    </source>
</reference>
<dbReference type="EMBL" id="KZ502965">
    <property type="protein sequence ID" value="PKU70007.1"/>
    <property type="molecule type" value="Genomic_DNA"/>
</dbReference>
<dbReference type="PROSITE" id="PS51767">
    <property type="entry name" value="PEPTIDASE_A1"/>
    <property type="match status" value="1"/>
</dbReference>
<dbReference type="PRINTS" id="PR00792">
    <property type="entry name" value="PEPSIN"/>
</dbReference>
<feature type="active site" evidence="2">
    <location>
        <position position="93"/>
    </location>
</feature>
<dbReference type="InterPro" id="IPR021109">
    <property type="entry name" value="Peptidase_aspartic_dom_sf"/>
</dbReference>
<dbReference type="PANTHER" id="PTHR13683">
    <property type="entry name" value="ASPARTYL PROTEASES"/>
    <property type="match status" value="1"/>
</dbReference>
<keyword evidence="5" id="KW-1185">Reference proteome</keyword>
<dbReference type="InterPro" id="IPR032861">
    <property type="entry name" value="TAXi_N"/>
</dbReference>
<gene>
    <name evidence="4" type="primary">ASPG2</name>
    <name evidence="4" type="ORF">MA16_Dca027374</name>
</gene>
<evidence type="ECO:0000256" key="2">
    <source>
        <dbReference type="PIRSR" id="PIRSR601461-1"/>
    </source>
</evidence>
<dbReference type="PANTHER" id="PTHR13683:SF750">
    <property type="entry name" value="ASPARTYL PROTEASE AED1"/>
    <property type="match status" value="1"/>
</dbReference>
<reference evidence="4 5" key="1">
    <citation type="journal article" date="2016" name="Sci. Rep.">
        <title>The Dendrobium catenatum Lindl. genome sequence provides insights into polysaccharide synthase, floral development and adaptive evolution.</title>
        <authorList>
            <person name="Zhang G.Q."/>
            <person name="Xu Q."/>
            <person name="Bian C."/>
            <person name="Tsai W.C."/>
            <person name="Yeh C.M."/>
            <person name="Liu K.W."/>
            <person name="Yoshida K."/>
            <person name="Zhang L.S."/>
            <person name="Chang S.B."/>
            <person name="Chen F."/>
            <person name="Shi Y."/>
            <person name="Su Y.Y."/>
            <person name="Zhang Y.Q."/>
            <person name="Chen L.J."/>
            <person name="Yin Y."/>
            <person name="Lin M."/>
            <person name="Huang H."/>
            <person name="Deng H."/>
            <person name="Wang Z.W."/>
            <person name="Zhu S.L."/>
            <person name="Zhao X."/>
            <person name="Deng C."/>
            <person name="Niu S.C."/>
            <person name="Huang J."/>
            <person name="Wang M."/>
            <person name="Liu G.H."/>
            <person name="Yang H.J."/>
            <person name="Xiao X.J."/>
            <person name="Hsiao Y.Y."/>
            <person name="Wu W.L."/>
            <person name="Chen Y.Y."/>
            <person name="Mitsuda N."/>
            <person name="Ohme-Takagi M."/>
            <person name="Luo Y.B."/>
            <person name="Van de Peer Y."/>
            <person name="Liu Z.J."/>
        </authorList>
    </citation>
    <scope>NUCLEOTIDE SEQUENCE [LARGE SCALE GENOMIC DNA]</scope>
    <source>
        <tissue evidence="4">The whole plant</tissue>
    </source>
</reference>
<keyword evidence="4" id="KW-0378">Hydrolase</keyword>
<dbReference type="SUPFAM" id="SSF50630">
    <property type="entry name" value="Acid proteases"/>
    <property type="match status" value="1"/>
</dbReference>
<accession>A0A2I0W2W7</accession>
<dbReference type="GO" id="GO:0006508">
    <property type="term" value="P:proteolysis"/>
    <property type="evidence" value="ECO:0007669"/>
    <property type="project" value="UniProtKB-KW"/>
</dbReference>
<dbReference type="InterPro" id="IPR033121">
    <property type="entry name" value="PEPTIDASE_A1"/>
</dbReference>
<sequence length="385" mass="42809">MSPYKLKVIHQNGQCSSQARQDNTSHVELLRWDQARVDYIHRRAAKATAILNASGGSLFAGVPVNIGIALNTDHYIIKIGLGTPTTSFSFVFDTGSDLTWTQCLPCINCYDQKDPFYDPTQSSSFDNIPCNSEYCVKLSTCLYHEEYEDDSYTNGSFIQDNLKFSSNIIQNFSFGCGHNNSGEFGQVDGLLGLGRGDLSIISQTAQLYNKVFSYCLPSSVNYTPMLSNPNLPSWYFLKLIAISIGGTRLPLSSTVFTGPGTMLDSGTVITHLPPTAYFALRNIFQQYMKRYPTAPPLNNLDTCYNLTNYEKVSVPSIVLIFDQVTVNLDFMGIVYIASNSQVCLAFAANYDDDEIVVIGNTQQRRYIIVYDLRKSKIGFRANGCS</sequence>
<dbReference type="Pfam" id="PF14541">
    <property type="entry name" value="TAXi_C"/>
    <property type="match status" value="1"/>
</dbReference>
<dbReference type="GO" id="GO:0004190">
    <property type="term" value="F:aspartic-type endopeptidase activity"/>
    <property type="evidence" value="ECO:0007669"/>
    <property type="project" value="InterPro"/>
</dbReference>
<comment type="similarity">
    <text evidence="1">Belongs to the peptidase A1 family.</text>
</comment>
<feature type="domain" description="Peptidase A1" evidence="3">
    <location>
        <begin position="75"/>
        <end position="380"/>
    </location>
</feature>
<dbReference type="FunFam" id="2.40.70.10:FF:000013">
    <property type="entry name" value="Aspartyl protease AED1"/>
    <property type="match status" value="1"/>
</dbReference>
<evidence type="ECO:0000313" key="5">
    <source>
        <dbReference type="Proteomes" id="UP000233837"/>
    </source>
</evidence>
<protein>
    <submittedName>
        <fullName evidence="4">Protein ASPARTIC PROTEASE IN GUARD CELL 2</fullName>
    </submittedName>
</protein>
<evidence type="ECO:0000313" key="4">
    <source>
        <dbReference type="EMBL" id="PKU70007.1"/>
    </source>
</evidence>